<evidence type="ECO:0000313" key="2">
    <source>
        <dbReference type="Proteomes" id="UP000054926"/>
    </source>
</evidence>
<name>A0A0W0ZF26_9GAMM</name>
<protein>
    <submittedName>
        <fullName evidence="1">Uncharacterized protein</fullName>
    </submittedName>
</protein>
<dbReference type="OrthoDB" id="5638465at2"/>
<dbReference type="AlphaFoldDB" id="A0A0W0ZF26"/>
<gene>
    <name evidence="1" type="ORF">Lste_0887</name>
</gene>
<dbReference type="EMBL" id="LNYY01000019">
    <property type="protein sequence ID" value="KTD67729.1"/>
    <property type="molecule type" value="Genomic_DNA"/>
</dbReference>
<dbReference type="PATRIC" id="fig|947033.5.peg.947"/>
<proteinExistence type="predicted"/>
<evidence type="ECO:0000313" key="1">
    <source>
        <dbReference type="EMBL" id="KTD67729.1"/>
    </source>
</evidence>
<dbReference type="RefSeq" id="WP_058509879.1">
    <property type="nucleotide sequence ID" value="NZ_LNYY01000019.1"/>
</dbReference>
<reference evidence="1 2" key="1">
    <citation type="submission" date="2015-11" db="EMBL/GenBank/DDBJ databases">
        <title>Genomic analysis of 38 Legionella species identifies large and diverse effector repertoires.</title>
        <authorList>
            <person name="Burstein D."/>
            <person name="Amaro F."/>
            <person name="Zusman T."/>
            <person name="Lifshitz Z."/>
            <person name="Cohen O."/>
            <person name="Gilbert J.A."/>
            <person name="Pupko T."/>
            <person name="Shuman H.A."/>
            <person name="Segal G."/>
        </authorList>
    </citation>
    <scope>NUCLEOTIDE SEQUENCE [LARGE SCALE GENOMIC DNA]</scope>
    <source>
        <strain evidence="1 2">IMVS3376</strain>
    </source>
</reference>
<keyword evidence="2" id="KW-1185">Reference proteome</keyword>
<dbReference type="Proteomes" id="UP000054926">
    <property type="component" value="Unassembled WGS sequence"/>
</dbReference>
<organism evidence="1 2">
    <name type="scientific">Legionella steelei</name>
    <dbReference type="NCBI Taxonomy" id="947033"/>
    <lineage>
        <taxon>Bacteria</taxon>
        <taxon>Pseudomonadati</taxon>
        <taxon>Pseudomonadota</taxon>
        <taxon>Gammaproteobacteria</taxon>
        <taxon>Legionellales</taxon>
        <taxon>Legionellaceae</taxon>
        <taxon>Legionella</taxon>
    </lineage>
</organism>
<sequence>MTEETQIEFIQNNQELIQKFLEESKPLEDEISASIQATIAQFLLNTRIELNKRANGQQWISTEDIIQAQVTVLRRCIVDLEQYYITLRDGGTLQ</sequence>
<dbReference type="STRING" id="947033.Lste_0887"/>
<comment type="caution">
    <text evidence="1">The sequence shown here is derived from an EMBL/GenBank/DDBJ whole genome shotgun (WGS) entry which is preliminary data.</text>
</comment>
<accession>A0A0W0ZF26</accession>